<comment type="caution">
    <text evidence="2">The sequence shown here is derived from an EMBL/GenBank/DDBJ whole genome shotgun (WGS) entry which is preliminary data.</text>
</comment>
<evidence type="ECO:0000313" key="2">
    <source>
        <dbReference type="EMBL" id="PWN06262.1"/>
    </source>
</evidence>
<feature type="domain" description="NAD(P)-binding" evidence="1">
    <location>
        <begin position="11"/>
        <end position="176"/>
    </location>
</feature>
<dbReference type="OrthoDB" id="751203at2"/>
<proteinExistence type="predicted"/>
<dbReference type="GO" id="GO:0004029">
    <property type="term" value="F:aldehyde dehydrogenase (NAD+) activity"/>
    <property type="evidence" value="ECO:0007669"/>
    <property type="project" value="TreeGrafter"/>
</dbReference>
<accession>A0A316TV41</accession>
<dbReference type="SUPFAM" id="SSF51735">
    <property type="entry name" value="NAD(P)-binding Rossmann-fold domains"/>
    <property type="match status" value="1"/>
</dbReference>
<dbReference type="RefSeq" id="WP_109647055.1">
    <property type="nucleotide sequence ID" value="NZ_QGGB01000007.1"/>
</dbReference>
<organism evidence="2 3">
    <name type="scientific">Rhodohalobacter mucosus</name>
    <dbReference type="NCBI Taxonomy" id="2079485"/>
    <lineage>
        <taxon>Bacteria</taxon>
        <taxon>Pseudomonadati</taxon>
        <taxon>Balneolota</taxon>
        <taxon>Balneolia</taxon>
        <taxon>Balneolales</taxon>
        <taxon>Balneolaceae</taxon>
        <taxon>Rhodohalobacter</taxon>
    </lineage>
</organism>
<evidence type="ECO:0000313" key="3">
    <source>
        <dbReference type="Proteomes" id="UP000245533"/>
    </source>
</evidence>
<dbReference type="Pfam" id="PF13460">
    <property type="entry name" value="NAD_binding_10"/>
    <property type="match status" value="1"/>
</dbReference>
<dbReference type="PANTHER" id="PTHR48079:SF6">
    <property type="entry name" value="NAD(P)-BINDING DOMAIN-CONTAINING PROTEIN-RELATED"/>
    <property type="match status" value="1"/>
</dbReference>
<dbReference type="AlphaFoldDB" id="A0A316TV41"/>
<dbReference type="Proteomes" id="UP000245533">
    <property type="component" value="Unassembled WGS sequence"/>
</dbReference>
<dbReference type="GO" id="GO:0005737">
    <property type="term" value="C:cytoplasm"/>
    <property type="evidence" value="ECO:0007669"/>
    <property type="project" value="TreeGrafter"/>
</dbReference>
<reference evidence="2 3" key="1">
    <citation type="submission" date="2018-05" db="EMBL/GenBank/DDBJ databases">
        <title>Rhodohalobacter halophilus gen. nov., sp. nov., a moderately halophilic member of the family Balneolaceae.</title>
        <authorList>
            <person name="Liu Z.-W."/>
        </authorList>
    </citation>
    <scope>NUCLEOTIDE SEQUENCE [LARGE SCALE GENOMIC DNA]</scope>
    <source>
        <strain evidence="2 3">8A47</strain>
    </source>
</reference>
<evidence type="ECO:0000259" key="1">
    <source>
        <dbReference type="Pfam" id="PF13460"/>
    </source>
</evidence>
<dbReference type="PANTHER" id="PTHR48079">
    <property type="entry name" value="PROTEIN YEEZ"/>
    <property type="match status" value="1"/>
</dbReference>
<dbReference type="Gene3D" id="3.40.50.720">
    <property type="entry name" value="NAD(P)-binding Rossmann-like Domain"/>
    <property type="match status" value="1"/>
</dbReference>
<protein>
    <submittedName>
        <fullName evidence="2">NAD(P)-dependent oxidoreductase</fullName>
    </submittedName>
</protein>
<name>A0A316TV41_9BACT</name>
<dbReference type="EMBL" id="QGGB01000007">
    <property type="protein sequence ID" value="PWN06262.1"/>
    <property type="molecule type" value="Genomic_DNA"/>
</dbReference>
<dbReference type="InterPro" id="IPR051783">
    <property type="entry name" value="NAD(P)-dependent_oxidoreduct"/>
</dbReference>
<dbReference type="InterPro" id="IPR036291">
    <property type="entry name" value="NAD(P)-bd_dom_sf"/>
</dbReference>
<keyword evidence="3" id="KW-1185">Reference proteome</keyword>
<sequence length="274" mass="29974">MVVSILGCGWLGLPLAQFLKKEVSGIAVKGSTTSKSKLPLLKQAGITSYLIRLPDDLHDSDSASFWESDILILNIPPSAGTDPTPDSYPQLISDILKRAAEGGISKIIFTSSTSVYSSTGGLTTEEHAKPGTAARPSGEAVLKAENVIMESGLEYVILRLGGLYGYNRHPIKYLSGRKGLRDPLKPVNLIHQDDCIRVIAEVLGKEIKNEIFNVVSDGHPPRGEFYTSAARHFELPPPEFKDTPAIDYRVVSNKKLKKELNFSFTYPNPMDHTP</sequence>
<gene>
    <name evidence="2" type="ORF">DDZ15_10565</name>
</gene>
<dbReference type="InterPro" id="IPR016040">
    <property type="entry name" value="NAD(P)-bd_dom"/>
</dbReference>